<sequence>MKNNRRKIAILIATALTTSMLVNYQVPTSVKASNEGKVNVEVDENVVTIGNGFISRTFSVANHKVKTSELDNKRAGVTYNPAEGSEEFVVNTLSEKSTNWKVIDSSSEETNLENGGAQNAIDGDSSTIWHTKYGGGVDPYPHYITIDLGEEKNLEGFSYLPRQVGNNGDIKDYEFYVSNDSENFGEPVSRGTFSYDGKKEIRVNFDEPTTGRYIKLVGVNSVNGANFASCAEFDIVEVGEDEKEKTEISTSDLTLNNVNVEESADNNGKKVEFDFEPFQFNGANWDIDMNVVMEDGDHFMRKYLEISVDDPKAAIDYIDLEHLILDDTVTQSWSRPDMDPAFISGYHIALGQPIYIDGMFFGSEFPSTDNRIIDAEGKDLAHIKYFSGKEFEDLKKTTDGKFVTWQTVAGAARSTDQSVIQSDFFKYIDTISTRTDFRKQYNSWYDHMMSITAENIEGSFYEIEKGLSQNGVEPVDSYVVDDGWNDYNGDFWSFNEKFPNELYDSTALTDKFSSNFGLWLGPRGGYNYNSQFGRQMEAAGTGGFNPASHDVCTGHPTYLNNLTDLFKDYMKKFDINYWKLDGFNLSPCPVKTHGHITGGPNGMYFTTEHWENWVDVFTEMREARKAEGKDLFINMTCYSTPSPWFLQWVNTIWLQNSNDVGFIGEAVDDSMMDAMLTYRDDRYFDFVETRQFQFPLANVYNHDPIYGNTNVHNGKTVTMNTDQFEKYLYMLMTRGTAFWELYYSYNLMDDEKWMVNSELLKWGEENFHILRNAKLIGETPKNGHVYGYSSWDGDEGIVSLRNPSNEKKTFTLTLDRLIGVGENAVNLSKTTVYPYGVLEDTTKYNYGDTITVELEPHEVAIWQFGEGDKIAAEIVNVEASEMNKVKVEFNERILGDKLNYSMEGNTVVNAKVLADHRTVELELENELTDGEEYTLNINGVSDLGRNLTNSIETFNFYGENKVLEVKSSDDIKGGVTEGAGVTPNIKALMLEDKSYELNDTNSIKGVSDFGVSMLVKTADINGTLLSQGDEYNLKINGEGKLEFTCKGVTVTSNSVVNNDTWNNVTALREKNGMVKIYINGILDNSFYDEDKINEYVTNSQITLGSNDFTAAISNVVVRNNALGFDEVKVDAESIPTGDYKVKTHKTTTIKGILPELPSKVTLEYENGANIEADVTWEDLNVDDFNVPGEVTIYGTIAGIEEKAIATIRVLEAIPNDEFNSSELNGIWSIEREVEDKWSLTENEGKLTIHGTAGYNDGTDRNDNDNIFLQERYSEDYVITTKLEGKPTAAYQSAGLLSYVDNNNYVRISRKNVGSNILSFTYETNGGPNHIEIADPLPEEDIYLALQKEEDMYSSYYSIDGVEWKAINEPVKVNIENNHKVGLYATNGTGSQYTVKFDHFRYLPYSPTTSIESVDNITVTTEAKVAPVMPAKVTLNLADGTTKSAIVKWNDINEDLYENVGAFEVKGIIEGTDLEVTATVNVEEGEIIPPTGKKPNKVENLKVTDKTSNSVTLYWEAPNNTTIKDYVIFKDGMEIGRTKDTNYTVDGLEENTLYGFKVVAISTDLQISRPVARNARTEKISESKGLISSILRKIFK</sequence>
<dbReference type="PANTHER" id="PTHR42812:SF12">
    <property type="entry name" value="BETA-XYLOSIDASE-RELATED"/>
    <property type="match status" value="1"/>
</dbReference>
<dbReference type="InterPro" id="IPR014755">
    <property type="entry name" value="Cu-Rt/internalin_Ig-like"/>
</dbReference>
<evidence type="ECO:0000256" key="1">
    <source>
        <dbReference type="ARBA" id="ARBA00022729"/>
    </source>
</evidence>
<proteinExistence type="predicted"/>
<dbReference type="InterPro" id="IPR013785">
    <property type="entry name" value="Aldolase_TIM"/>
</dbReference>
<dbReference type="Pfam" id="PF17851">
    <property type="entry name" value="GH43_C2"/>
    <property type="match status" value="1"/>
</dbReference>
<evidence type="ECO:0000259" key="5">
    <source>
        <dbReference type="PROSITE" id="PS50853"/>
    </source>
</evidence>
<name>A0A6I1MN20_9CLOT</name>
<feature type="chain" id="PRO_5038337469" evidence="3">
    <location>
        <begin position="25"/>
        <end position="1595"/>
    </location>
</feature>
<dbReference type="SUPFAM" id="SSF49265">
    <property type="entry name" value="Fibronectin type III"/>
    <property type="match status" value="1"/>
</dbReference>
<dbReference type="SUPFAM" id="SSF51445">
    <property type="entry name" value="(Trans)glycosidases"/>
    <property type="match status" value="1"/>
</dbReference>
<dbReference type="Pfam" id="PF00754">
    <property type="entry name" value="F5_F8_type_C"/>
    <property type="match status" value="1"/>
</dbReference>
<dbReference type="SMART" id="SM00060">
    <property type="entry name" value="FN3"/>
    <property type="match status" value="2"/>
</dbReference>
<dbReference type="InterPro" id="IPR032812">
    <property type="entry name" value="SbsA_Ig"/>
</dbReference>
<dbReference type="InterPro" id="IPR008979">
    <property type="entry name" value="Galactose-bd-like_sf"/>
</dbReference>
<reference evidence="6 7" key="1">
    <citation type="submission" date="2019-10" db="EMBL/GenBank/DDBJ databases">
        <title>The Genome Sequence of Clostridium tarantellae Isolated from Fish Brain.</title>
        <authorList>
            <person name="Bano L."/>
            <person name="Kiel M."/>
            <person name="Sales G."/>
            <person name="Doxey A.C."/>
            <person name="Mansfield M.J."/>
            <person name="Schiavone M."/>
            <person name="Rossetto O."/>
            <person name="Pirazzini M."/>
            <person name="Dobrindt U."/>
            <person name="Montecucco C."/>
        </authorList>
    </citation>
    <scope>NUCLEOTIDE SEQUENCE [LARGE SCALE GENOMIC DNA]</scope>
    <source>
        <strain evidence="6 7">DSM 3997</strain>
    </source>
</reference>
<dbReference type="OrthoDB" id="3183911at2"/>
<evidence type="ECO:0000313" key="7">
    <source>
        <dbReference type="Proteomes" id="UP000430345"/>
    </source>
</evidence>
<dbReference type="InterPro" id="IPR017853">
    <property type="entry name" value="GH"/>
</dbReference>
<dbReference type="Pfam" id="PF07532">
    <property type="entry name" value="Big_4"/>
    <property type="match status" value="2"/>
</dbReference>
<feature type="domain" description="F5/8 type C" evidence="4">
    <location>
        <begin position="85"/>
        <end position="238"/>
    </location>
</feature>
<dbReference type="SUPFAM" id="SSF49899">
    <property type="entry name" value="Concanavalin A-like lectins/glucanases"/>
    <property type="match status" value="2"/>
</dbReference>
<comment type="caution">
    <text evidence="6">The sequence shown here is derived from an EMBL/GenBank/DDBJ whole genome shotgun (WGS) entry which is preliminary data.</text>
</comment>
<dbReference type="InterPro" id="IPR013783">
    <property type="entry name" value="Ig-like_fold"/>
</dbReference>
<evidence type="ECO:0000256" key="3">
    <source>
        <dbReference type="SAM" id="SignalP"/>
    </source>
</evidence>
<dbReference type="InterPro" id="IPR003961">
    <property type="entry name" value="FN3_dom"/>
</dbReference>
<dbReference type="Pfam" id="PF13385">
    <property type="entry name" value="Laminin_G_3"/>
    <property type="match status" value="1"/>
</dbReference>
<dbReference type="InterPro" id="IPR011081">
    <property type="entry name" value="Big_4"/>
</dbReference>
<keyword evidence="1 3" id="KW-0732">Signal</keyword>
<dbReference type="Gene3D" id="2.60.40.10">
    <property type="entry name" value="Immunoglobulins"/>
    <property type="match status" value="1"/>
</dbReference>
<feature type="domain" description="Fibronectin type-III" evidence="5">
    <location>
        <begin position="1496"/>
        <end position="1582"/>
    </location>
</feature>
<protein>
    <submittedName>
        <fullName evidence="6">DUF1349 domain-containing protein</fullName>
    </submittedName>
</protein>
<dbReference type="Gene3D" id="3.20.20.70">
    <property type="entry name" value="Aldolase class I"/>
    <property type="match status" value="1"/>
</dbReference>
<dbReference type="Pfam" id="PF13205">
    <property type="entry name" value="Big_5"/>
    <property type="match status" value="1"/>
</dbReference>
<dbReference type="Proteomes" id="UP000430345">
    <property type="component" value="Unassembled WGS sequence"/>
</dbReference>
<dbReference type="InterPro" id="IPR051795">
    <property type="entry name" value="Glycosyl_Hydrlase_43"/>
</dbReference>
<evidence type="ECO:0000259" key="4">
    <source>
        <dbReference type="PROSITE" id="PS50022"/>
    </source>
</evidence>
<dbReference type="PROSITE" id="PS50853">
    <property type="entry name" value="FN3"/>
    <property type="match status" value="1"/>
</dbReference>
<dbReference type="Gene3D" id="2.60.120.260">
    <property type="entry name" value="Galactose-binding domain-like"/>
    <property type="match status" value="1"/>
</dbReference>
<dbReference type="SMART" id="SM00231">
    <property type="entry name" value="FA58C"/>
    <property type="match status" value="1"/>
</dbReference>
<gene>
    <name evidence="6" type="ORF">GBZ86_08865</name>
</gene>
<organism evidence="6 7">
    <name type="scientific">Clostridium tarantellae</name>
    <dbReference type="NCBI Taxonomy" id="39493"/>
    <lineage>
        <taxon>Bacteria</taxon>
        <taxon>Bacillati</taxon>
        <taxon>Bacillota</taxon>
        <taxon>Clostridia</taxon>
        <taxon>Eubacteriales</taxon>
        <taxon>Clostridiaceae</taxon>
        <taxon>Clostridium</taxon>
    </lineage>
</organism>
<evidence type="ECO:0000256" key="2">
    <source>
        <dbReference type="ARBA" id="ARBA00023295"/>
    </source>
</evidence>
<dbReference type="RefSeq" id="WP_152889806.1">
    <property type="nucleotide sequence ID" value="NZ_WHJC01000117.1"/>
</dbReference>
<keyword evidence="7" id="KW-1185">Reference proteome</keyword>
<dbReference type="Gene3D" id="2.60.120.200">
    <property type="match status" value="2"/>
</dbReference>
<accession>A0A6I1MN20</accession>
<evidence type="ECO:0000313" key="6">
    <source>
        <dbReference type="EMBL" id="MPQ43868.1"/>
    </source>
</evidence>
<dbReference type="InterPro" id="IPR036116">
    <property type="entry name" value="FN3_sf"/>
</dbReference>
<dbReference type="CDD" id="cd00063">
    <property type="entry name" value="FN3"/>
    <property type="match status" value="1"/>
</dbReference>
<dbReference type="Pfam" id="PF00041">
    <property type="entry name" value="fn3"/>
    <property type="match status" value="1"/>
</dbReference>
<dbReference type="PANTHER" id="PTHR42812">
    <property type="entry name" value="BETA-XYLOSIDASE"/>
    <property type="match status" value="1"/>
</dbReference>
<dbReference type="InterPro" id="IPR041542">
    <property type="entry name" value="GH43_C2"/>
</dbReference>
<dbReference type="SUPFAM" id="SSF49785">
    <property type="entry name" value="Galactose-binding domain-like"/>
    <property type="match status" value="1"/>
</dbReference>
<dbReference type="EMBL" id="WHJC01000117">
    <property type="protein sequence ID" value="MPQ43868.1"/>
    <property type="molecule type" value="Genomic_DNA"/>
</dbReference>
<feature type="signal peptide" evidence="3">
    <location>
        <begin position="1"/>
        <end position="24"/>
    </location>
</feature>
<dbReference type="PROSITE" id="PS50022">
    <property type="entry name" value="FA58C_3"/>
    <property type="match status" value="1"/>
</dbReference>
<keyword evidence="2" id="KW-0378">Hydrolase</keyword>
<dbReference type="InterPro" id="IPR000421">
    <property type="entry name" value="FA58C"/>
</dbReference>
<dbReference type="Gene3D" id="2.60.40.1220">
    <property type="match status" value="1"/>
</dbReference>
<dbReference type="GO" id="GO:0016798">
    <property type="term" value="F:hydrolase activity, acting on glycosyl bonds"/>
    <property type="evidence" value="ECO:0007669"/>
    <property type="project" value="UniProtKB-KW"/>
</dbReference>
<keyword evidence="2" id="KW-0326">Glycosidase</keyword>
<dbReference type="InterPro" id="IPR013320">
    <property type="entry name" value="ConA-like_dom_sf"/>
</dbReference>